<dbReference type="Proteomes" id="UP001310248">
    <property type="component" value="Unassembled WGS sequence"/>
</dbReference>
<protein>
    <submittedName>
        <fullName evidence="2">DUF3299 domain-containing protein</fullName>
    </submittedName>
</protein>
<dbReference type="InterPro" id="IPR021727">
    <property type="entry name" value="DUF3299"/>
</dbReference>
<organism evidence="2 3">
    <name type="scientific">Agarivorans aestuarii</name>
    <dbReference type="NCBI Taxonomy" id="1563703"/>
    <lineage>
        <taxon>Bacteria</taxon>
        <taxon>Pseudomonadati</taxon>
        <taxon>Pseudomonadota</taxon>
        <taxon>Gammaproteobacteria</taxon>
        <taxon>Alteromonadales</taxon>
        <taxon>Alteromonadaceae</taxon>
        <taxon>Agarivorans</taxon>
    </lineage>
</organism>
<dbReference type="Gene3D" id="2.40.50.870">
    <property type="entry name" value="Protein of unknown function (DUF3299)"/>
    <property type="match status" value="1"/>
</dbReference>
<feature type="chain" id="PRO_5047141767" evidence="1">
    <location>
        <begin position="20"/>
        <end position="159"/>
    </location>
</feature>
<dbReference type="EMBL" id="JAYDYW010000017">
    <property type="protein sequence ID" value="MEE1675999.1"/>
    <property type="molecule type" value="Genomic_DNA"/>
</dbReference>
<comment type="caution">
    <text evidence="2">The sequence shown here is derived from an EMBL/GenBank/DDBJ whole genome shotgun (WGS) entry which is preliminary data.</text>
</comment>
<proteinExistence type="predicted"/>
<dbReference type="RefSeq" id="WP_329776746.1">
    <property type="nucleotide sequence ID" value="NZ_JAYDYW010000017.1"/>
</dbReference>
<evidence type="ECO:0000256" key="1">
    <source>
        <dbReference type="SAM" id="SignalP"/>
    </source>
</evidence>
<reference evidence="3" key="1">
    <citation type="submission" date="2023-07" db="EMBL/GenBank/DDBJ databases">
        <title>Draft genome sequence of Agarivorans aestuarii strain ZMCS4, a CAZymes producing bacteria isolated from the marine brown algae Clodostephus spongiosus.</title>
        <authorList>
            <person name="Lorente B."/>
            <person name="Cabral C."/>
            <person name="Frias J."/>
            <person name="Faria J."/>
            <person name="Toubarro D."/>
        </authorList>
    </citation>
    <scope>NUCLEOTIDE SEQUENCE [LARGE SCALE GENOMIC DNA]</scope>
    <source>
        <strain evidence="3">ZMCS4</strain>
    </source>
</reference>
<name>A0ABU7G9Z4_9ALTE</name>
<dbReference type="Pfam" id="PF11736">
    <property type="entry name" value="DUF3299"/>
    <property type="match status" value="1"/>
</dbReference>
<keyword evidence="3" id="KW-1185">Reference proteome</keyword>
<feature type="signal peptide" evidence="1">
    <location>
        <begin position="1"/>
        <end position="19"/>
    </location>
</feature>
<sequence>MKLAYYVVGLLLVSMNLQANGVDVWNELLPENERNTFMPEVDHNTPLDQVAQQNLNVSVNTELDGKPLRIPGFVVPLDVEGELVKEFLLVPYFGACLHYPPPPPNQIVYVTYSKGLQLEDLWEPVWVEGTIHTQVQTVEGVATAGYTIAEPESIVLYTD</sequence>
<reference evidence="2 3" key="2">
    <citation type="submission" date="2023-12" db="EMBL/GenBank/DDBJ databases">
        <authorList>
            <consortium name="Cladostephus spongiosus"/>
            <person name="Lorente B."/>
            <person name="Cabral C."/>
            <person name="Frias J."/>
            <person name="Faria J."/>
            <person name="Toubarro D."/>
        </authorList>
    </citation>
    <scope>NUCLEOTIDE SEQUENCE [LARGE SCALE GENOMIC DNA]</scope>
    <source>
        <strain evidence="2 3">ZMCS4</strain>
    </source>
</reference>
<accession>A0ABU7G9Z4</accession>
<keyword evidence="1" id="KW-0732">Signal</keyword>
<gene>
    <name evidence="2" type="ORF">SNR37_001326</name>
</gene>
<evidence type="ECO:0000313" key="2">
    <source>
        <dbReference type="EMBL" id="MEE1675999.1"/>
    </source>
</evidence>
<evidence type="ECO:0000313" key="3">
    <source>
        <dbReference type="Proteomes" id="UP001310248"/>
    </source>
</evidence>